<feature type="chain" id="PRO_5006447853" evidence="2">
    <location>
        <begin position="18"/>
        <end position="416"/>
    </location>
</feature>
<reference evidence="5" key="1">
    <citation type="submission" date="2017-02" db="UniProtKB">
        <authorList>
            <consortium name="WormBaseParasite"/>
        </authorList>
    </citation>
    <scope>IDENTIFICATION</scope>
</reference>
<sequence length="416" mass="46965">MFPLLAIMLSDFAYMHAFLENNKNNGALGQKFMLSLEPQSRIPSTPTFPAISISRQSKVQNHPSNFQNDFAFSIQQQQQNYQQMQRDENDIRHRDLPIMPIVHQNPIDERSPTIGVSKHAPFPSNNSSQLLHQSFSMNGNRTSRRSQILSRNHQHQSSSSKFQLNERLTKFGGRLNVGHRQQWLLNLANLKLALLQPEVSPVTTSNKQPQRLSEVAPVIHRRRLQISQLPSSAIAMPKPVQHLTSQRVPHTNTFNRAFVEPVLTAQTTTLQAYTSPQRQDQPSARAVKNIENANDAFLQCCKGKKVDPKCESRCNFDNLDRRVLTAMFVGSDLCPRSNGRMLLSCAAQDSDHTNCCRANGVQQTAAGDKCLGFCQMTPESNFQADVSMLPCWNVLKEIKQCFRLGLIEKHNINKAA</sequence>
<dbReference type="AlphaFoldDB" id="A0A0R3RX75"/>
<evidence type="ECO:0000259" key="3">
    <source>
        <dbReference type="Pfam" id="PF01682"/>
    </source>
</evidence>
<protein>
    <submittedName>
        <fullName evidence="5">DB domain-containing protein</fullName>
    </submittedName>
</protein>
<feature type="domain" description="Domain of unknown function DB" evidence="3">
    <location>
        <begin position="300"/>
        <end position="402"/>
    </location>
</feature>
<keyword evidence="2" id="KW-0732">Signal</keyword>
<dbReference type="STRING" id="1147741.A0A0R3RX75"/>
<evidence type="ECO:0000256" key="2">
    <source>
        <dbReference type="SAM" id="SignalP"/>
    </source>
</evidence>
<evidence type="ECO:0000313" key="5">
    <source>
        <dbReference type="WBParaSite" id="EEL_0000681301-mRNA-1"/>
    </source>
</evidence>
<dbReference type="Proteomes" id="UP000050640">
    <property type="component" value="Unplaced"/>
</dbReference>
<evidence type="ECO:0000256" key="1">
    <source>
        <dbReference type="SAM" id="MobiDB-lite"/>
    </source>
</evidence>
<accession>A0A0R3RX75</accession>
<dbReference type="WBParaSite" id="EEL_0000681301-mRNA-1">
    <property type="protein sequence ID" value="EEL_0000681301-mRNA-1"/>
    <property type="gene ID" value="EEL_0000681301"/>
</dbReference>
<feature type="region of interest" description="Disordered" evidence="1">
    <location>
        <begin position="138"/>
        <end position="163"/>
    </location>
</feature>
<name>A0A0R3RX75_9BILA</name>
<dbReference type="PANTHER" id="PTHR46705">
    <property type="entry name" value="PROTEIN CBG09805"/>
    <property type="match status" value="1"/>
</dbReference>
<dbReference type="InterPro" id="IPR002602">
    <property type="entry name" value="DB"/>
</dbReference>
<dbReference type="PANTHER" id="PTHR46705:SF2">
    <property type="entry name" value="DOMAIN OF UNKNOWN FUNCTION DB DOMAIN-CONTAINING PROTEIN"/>
    <property type="match status" value="1"/>
</dbReference>
<dbReference type="Pfam" id="PF01682">
    <property type="entry name" value="DB"/>
    <property type="match status" value="1"/>
</dbReference>
<proteinExistence type="predicted"/>
<organism evidence="4 5">
    <name type="scientific">Elaeophora elaphi</name>
    <dbReference type="NCBI Taxonomy" id="1147741"/>
    <lineage>
        <taxon>Eukaryota</taxon>
        <taxon>Metazoa</taxon>
        <taxon>Ecdysozoa</taxon>
        <taxon>Nematoda</taxon>
        <taxon>Chromadorea</taxon>
        <taxon>Rhabditida</taxon>
        <taxon>Spirurina</taxon>
        <taxon>Spiruromorpha</taxon>
        <taxon>Filarioidea</taxon>
        <taxon>Onchocercidae</taxon>
        <taxon>Elaeophora</taxon>
    </lineage>
</organism>
<evidence type="ECO:0000313" key="4">
    <source>
        <dbReference type="Proteomes" id="UP000050640"/>
    </source>
</evidence>
<keyword evidence="4" id="KW-1185">Reference proteome</keyword>
<feature type="signal peptide" evidence="2">
    <location>
        <begin position="1"/>
        <end position="17"/>
    </location>
</feature>